<dbReference type="Gene3D" id="3.30.559.30">
    <property type="entry name" value="Nonribosomal peptide synthetase, condensation domain"/>
    <property type="match status" value="1"/>
</dbReference>
<dbReference type="CDD" id="cd19535">
    <property type="entry name" value="Cyc_NRPS"/>
    <property type="match status" value="1"/>
</dbReference>
<dbReference type="PROSITE" id="PS50075">
    <property type="entry name" value="CARRIER"/>
    <property type="match status" value="1"/>
</dbReference>
<dbReference type="GO" id="GO:0044550">
    <property type="term" value="P:secondary metabolite biosynthetic process"/>
    <property type="evidence" value="ECO:0007669"/>
    <property type="project" value="TreeGrafter"/>
</dbReference>
<dbReference type="InterPro" id="IPR057737">
    <property type="entry name" value="Condensation_MtbB-like"/>
</dbReference>
<dbReference type="STRING" id="286156.Ppb6_02248"/>
<sequence length="1119" mass="125423">MYIVQKSADKIGLNNLVIEESYITEHTENATSQYAIKIHDLLNGKLPVDDLLPFNIEDKREVSEPFSLTDIQYAYLIGRNAGMTLGGIATRYYFETEIVNPDLQKLNEALNQTIAFHPMLSAELTDSGRQRVSLTPKRYEIAITDCASMNEKAQQDFIKQTRNEMETHLRSLETSPPFDIRATLLNNNVVRLHLCFELMFLDLHSVKILMKDWWGFYKNAKALNELPEFGFADYIYAEKKLMHSEQGIRDKDYWIRKLDNMPAAPELPLQQSPELIKKPIFKTISHKITFELLSKLRQIATAQGITMETLFLGAYVETLRQWSRHQTFTLTLTQHIRRPHFSLVQSCVGNFLQSSLLCVDDNKSDSFINRLTMLQTELFMNRWHSSFNGIQVLRELNRRGSNGRALSMPIVFSNMLDVELRDIVTDYTWEGTAPVTYSSTQTPGVWLENQLLNVNGNLVMSWNYVDGLFPQGMLEMMFDASVTLLEQCADNPEIWDQKGSMVVLSPHDLWERQVANATANAAPPELLQNLILNSARQFPHKTAIIQGERQVSYGELVTSANNVADRLRASVSIKPGDIIAVSLPQGPEMIAAILGVLIAGAAYVSIDPTLPRQRKSRLIERCSAKAMVTHACADESDLLVRINVDIDSRTPVRFPEQVAFQTLDDLAYVIFTSGSTGEPKGVMITHRNAANTVLDINRRFGVSEDDGVFSIAPAGFDLSVYDYFGVLGAGGKILFPSEDEVNDPKAWARQIIKHQITLWNSVPAPVKALIEHAGPQLSTSALRLVLMSGDWIPVNLPDQIKAAIDGIEVVSLGGATEGSIWSIFYPIQEVDANWKSIPYGKPLANQRFHVLNNWLEPCPKWVTGELFIAGEGIAQGYLCDEEKTRERFIIHPATGERLYKTGDLGRYIDQGLIEILGREDSQIKINGYRIELGEIEACLLSHQQANHVVINAAIHPKTGQKQLAAYIVAAKGSNDSDNGLLENELRGIAQDNLPSYMVPTWFVLLDSMPLTTNGKIDRKALPTPWGEMVAEKRKSLPSNDIESRLFDLWSNQLKHNDFDVNDGFFDIGGDSLHAVGILSAVRESFNVSPTSEQDMIESLFMNASVRDFSKILATVSDNG</sequence>
<name>A0A1C0U3K8_9GAMM</name>
<comment type="cofactor">
    <cofactor evidence="1">
        <name>pantetheine 4'-phosphate</name>
        <dbReference type="ChEBI" id="CHEBI:47942"/>
    </cofactor>
</comment>
<evidence type="ECO:0000256" key="5">
    <source>
        <dbReference type="ARBA" id="ARBA00022598"/>
    </source>
</evidence>
<dbReference type="SUPFAM" id="SSF47336">
    <property type="entry name" value="ACP-like"/>
    <property type="match status" value="1"/>
</dbReference>
<dbReference type="PANTHER" id="PTHR45527:SF10">
    <property type="entry name" value="PYOCHELIN SYNTHASE PCHF"/>
    <property type="match status" value="1"/>
</dbReference>
<dbReference type="Pfam" id="PF13193">
    <property type="entry name" value="AMP-binding_C"/>
    <property type="match status" value="1"/>
</dbReference>
<dbReference type="GO" id="GO:0005737">
    <property type="term" value="C:cytoplasm"/>
    <property type="evidence" value="ECO:0007669"/>
    <property type="project" value="TreeGrafter"/>
</dbReference>
<dbReference type="Gene3D" id="3.30.300.30">
    <property type="match status" value="1"/>
</dbReference>
<dbReference type="PATRIC" id="fig|286156.4.peg.2548"/>
<dbReference type="EC" id="6.3.2.-" evidence="7"/>
<keyword evidence="3" id="KW-0596">Phosphopantetheine</keyword>
<dbReference type="RefSeq" id="WP_065823289.1">
    <property type="nucleotide sequence ID" value="NZ_CAWMQZ010000085.1"/>
</dbReference>
<dbReference type="Proteomes" id="UP000093476">
    <property type="component" value="Unassembled WGS sequence"/>
</dbReference>
<accession>A0A1C0U3K8</accession>
<dbReference type="InterPro" id="IPR020459">
    <property type="entry name" value="AMP-binding"/>
</dbReference>
<evidence type="ECO:0000256" key="4">
    <source>
        <dbReference type="ARBA" id="ARBA00022553"/>
    </source>
</evidence>
<feature type="domain" description="Carrier" evidence="6">
    <location>
        <begin position="1036"/>
        <end position="1116"/>
    </location>
</feature>
<dbReference type="Gene3D" id="3.40.50.12780">
    <property type="entry name" value="N-terminal domain of ligase-like"/>
    <property type="match status" value="1"/>
</dbReference>
<evidence type="ECO:0000259" key="6">
    <source>
        <dbReference type="PROSITE" id="PS50075"/>
    </source>
</evidence>
<dbReference type="GO" id="GO:0043041">
    <property type="term" value="P:amino acid activation for nonribosomal peptide biosynthetic process"/>
    <property type="evidence" value="ECO:0007669"/>
    <property type="project" value="TreeGrafter"/>
</dbReference>
<dbReference type="PANTHER" id="PTHR45527">
    <property type="entry name" value="NONRIBOSOMAL PEPTIDE SYNTHETASE"/>
    <property type="match status" value="1"/>
</dbReference>
<reference evidence="7 8" key="1">
    <citation type="submission" date="2015-12" db="EMBL/GenBank/DDBJ databases">
        <title>Genome comparisons provide insights into the role of secondary metabolites in the pathogenic phase of the Photorhabdus life cycle.</title>
        <authorList>
            <person name="Tobias N.J."/>
            <person name="Mishra B."/>
            <person name="Gupta D.K."/>
            <person name="Thines M."/>
            <person name="Stinear T.P."/>
            <person name="Bode H.B."/>
        </authorList>
    </citation>
    <scope>NUCLEOTIDE SEQUENCE [LARGE SCALE GENOMIC DNA]</scope>
    <source>
        <strain evidence="7 8">PB68.1</strain>
    </source>
</reference>
<dbReference type="InterPro" id="IPR009081">
    <property type="entry name" value="PP-bd_ACP"/>
</dbReference>
<evidence type="ECO:0000256" key="3">
    <source>
        <dbReference type="ARBA" id="ARBA00022450"/>
    </source>
</evidence>
<dbReference type="InterPro" id="IPR020845">
    <property type="entry name" value="AMP-binding_CS"/>
</dbReference>
<dbReference type="InterPro" id="IPR045851">
    <property type="entry name" value="AMP-bd_C_sf"/>
</dbReference>
<dbReference type="CDD" id="cd12114">
    <property type="entry name" value="A_NRPS_TlmIV_like"/>
    <property type="match status" value="1"/>
</dbReference>
<dbReference type="GO" id="GO:0016874">
    <property type="term" value="F:ligase activity"/>
    <property type="evidence" value="ECO:0007669"/>
    <property type="project" value="UniProtKB-KW"/>
</dbReference>
<dbReference type="NCBIfam" id="TIGR01733">
    <property type="entry name" value="AA-adenyl-dom"/>
    <property type="match status" value="1"/>
</dbReference>
<evidence type="ECO:0000256" key="2">
    <source>
        <dbReference type="ARBA" id="ARBA00004924"/>
    </source>
</evidence>
<comment type="caution">
    <text evidence="7">The sequence shown here is derived from an EMBL/GenBank/DDBJ whole genome shotgun (WGS) entry which is preliminary data.</text>
</comment>
<dbReference type="PROSITE" id="PS00012">
    <property type="entry name" value="PHOSPHOPANTETHEINE"/>
    <property type="match status" value="1"/>
</dbReference>
<dbReference type="InterPro" id="IPR006162">
    <property type="entry name" value="Ppantetheine_attach_site"/>
</dbReference>
<keyword evidence="8" id="KW-1185">Reference proteome</keyword>
<gene>
    <name evidence="7" type="primary">mbtB_2</name>
    <name evidence="7" type="ORF">Ppb6_02248</name>
</gene>
<dbReference type="Pfam" id="PF00668">
    <property type="entry name" value="Condensation"/>
    <property type="match status" value="1"/>
</dbReference>
<dbReference type="InterPro" id="IPR025110">
    <property type="entry name" value="AMP-bd_C"/>
</dbReference>
<dbReference type="InterPro" id="IPR036736">
    <property type="entry name" value="ACP-like_sf"/>
</dbReference>
<keyword evidence="4" id="KW-0597">Phosphoprotein</keyword>
<dbReference type="GO" id="GO:0031177">
    <property type="term" value="F:phosphopantetheine binding"/>
    <property type="evidence" value="ECO:0007669"/>
    <property type="project" value="TreeGrafter"/>
</dbReference>
<dbReference type="EMBL" id="LOMY01000085">
    <property type="protein sequence ID" value="OCQ52512.1"/>
    <property type="molecule type" value="Genomic_DNA"/>
</dbReference>
<dbReference type="SUPFAM" id="SSF56801">
    <property type="entry name" value="Acetyl-CoA synthetase-like"/>
    <property type="match status" value="1"/>
</dbReference>
<dbReference type="InterPro" id="IPR042099">
    <property type="entry name" value="ANL_N_sf"/>
</dbReference>
<comment type="pathway">
    <text evidence="2">Siderophore biosynthesis.</text>
</comment>
<dbReference type="PRINTS" id="PR00154">
    <property type="entry name" value="AMPBINDING"/>
</dbReference>
<evidence type="ECO:0000313" key="8">
    <source>
        <dbReference type="Proteomes" id="UP000093476"/>
    </source>
</evidence>
<dbReference type="Gene3D" id="1.10.1200.10">
    <property type="entry name" value="ACP-like"/>
    <property type="match status" value="1"/>
</dbReference>
<dbReference type="SUPFAM" id="SSF52777">
    <property type="entry name" value="CoA-dependent acyltransferases"/>
    <property type="match status" value="2"/>
</dbReference>
<dbReference type="InterPro" id="IPR000873">
    <property type="entry name" value="AMP-dep_synth/lig_dom"/>
</dbReference>
<dbReference type="Gene3D" id="3.30.559.10">
    <property type="entry name" value="Chloramphenicol acetyltransferase-like domain"/>
    <property type="match status" value="1"/>
</dbReference>
<dbReference type="PROSITE" id="PS00455">
    <property type="entry name" value="AMP_BINDING"/>
    <property type="match status" value="1"/>
</dbReference>
<evidence type="ECO:0000256" key="1">
    <source>
        <dbReference type="ARBA" id="ARBA00001957"/>
    </source>
</evidence>
<dbReference type="Pfam" id="PF00550">
    <property type="entry name" value="PP-binding"/>
    <property type="match status" value="1"/>
</dbReference>
<organism evidence="7 8">
    <name type="scientific">Photorhabdus australis subsp. thailandensis</name>
    <dbReference type="NCBI Taxonomy" id="2805096"/>
    <lineage>
        <taxon>Bacteria</taxon>
        <taxon>Pseudomonadati</taxon>
        <taxon>Pseudomonadota</taxon>
        <taxon>Gammaproteobacteria</taxon>
        <taxon>Enterobacterales</taxon>
        <taxon>Morganellaceae</taxon>
        <taxon>Photorhabdus</taxon>
    </lineage>
</organism>
<proteinExistence type="predicted"/>
<keyword evidence="5 7" id="KW-0436">Ligase</keyword>
<dbReference type="InterPro" id="IPR001242">
    <property type="entry name" value="Condensation_dom"/>
</dbReference>
<protein>
    <submittedName>
        <fullName evidence="7">Phenyloxazoline synthase MbtB</fullName>
        <ecNumber evidence="7">6.3.2.-</ecNumber>
    </submittedName>
</protein>
<evidence type="ECO:0000313" key="7">
    <source>
        <dbReference type="EMBL" id="OCQ52512.1"/>
    </source>
</evidence>
<dbReference type="InterPro" id="IPR023213">
    <property type="entry name" value="CAT-like_dom_sf"/>
</dbReference>
<dbReference type="InterPro" id="IPR010071">
    <property type="entry name" value="AA_adenyl_dom"/>
</dbReference>
<dbReference type="AlphaFoldDB" id="A0A1C0U3K8"/>
<dbReference type="Pfam" id="PF00501">
    <property type="entry name" value="AMP-binding"/>
    <property type="match status" value="1"/>
</dbReference>